<dbReference type="SUPFAM" id="SSF53067">
    <property type="entry name" value="Actin-like ATPase domain"/>
    <property type="match status" value="2"/>
</dbReference>
<evidence type="ECO:0000256" key="5">
    <source>
        <dbReference type="ARBA" id="ARBA00022798"/>
    </source>
</evidence>
<accession>A0ABV7EUY7</accession>
<feature type="binding site" evidence="7">
    <location>
        <position position="14"/>
    </location>
    <ligand>
        <name>ADP</name>
        <dbReference type="ChEBI" id="CHEBI:456216"/>
    </ligand>
</feature>
<organism evidence="11 12">
    <name type="scientific">Salinisphaera aquimarina</name>
    <dbReference type="NCBI Taxonomy" id="2094031"/>
    <lineage>
        <taxon>Bacteria</taxon>
        <taxon>Pseudomonadati</taxon>
        <taxon>Pseudomonadota</taxon>
        <taxon>Gammaproteobacteria</taxon>
        <taxon>Salinisphaerales</taxon>
        <taxon>Salinisphaeraceae</taxon>
        <taxon>Salinisphaera</taxon>
    </lineage>
</organism>
<reference evidence="12" key="1">
    <citation type="journal article" date="2019" name="Int. J. Syst. Evol. Microbiol.">
        <title>The Global Catalogue of Microorganisms (GCM) 10K type strain sequencing project: providing services to taxonomists for standard genome sequencing and annotation.</title>
        <authorList>
            <consortium name="The Broad Institute Genomics Platform"/>
            <consortium name="The Broad Institute Genome Sequencing Center for Infectious Disease"/>
            <person name="Wu L."/>
            <person name="Ma J."/>
        </authorList>
    </citation>
    <scope>NUCLEOTIDE SEQUENCE [LARGE SCALE GENOMIC DNA]</scope>
    <source>
        <strain evidence="12">KCTC 52640</strain>
    </source>
</reference>
<feature type="binding site" evidence="7">
    <location>
        <position position="267"/>
    </location>
    <ligand>
        <name>ATP</name>
        <dbReference type="ChEBI" id="CHEBI:30616"/>
    </ligand>
</feature>
<feature type="domain" description="Carbohydrate kinase FGGY N-terminal" evidence="9">
    <location>
        <begin position="7"/>
        <end position="252"/>
    </location>
</feature>
<keyword evidence="3 7" id="KW-0547">Nucleotide-binding</keyword>
<name>A0ABV7EUY7_9GAMM</name>
<dbReference type="Gene3D" id="3.30.420.40">
    <property type="match status" value="2"/>
</dbReference>
<comment type="function">
    <text evidence="7">Key enzyme in the regulation of glycerol uptake and metabolism. Catalyzes the phosphorylation of glycerol to yield sn-glycerol 3-phosphate.</text>
</comment>
<evidence type="ECO:0000256" key="2">
    <source>
        <dbReference type="ARBA" id="ARBA00022679"/>
    </source>
</evidence>
<feature type="binding site" evidence="7">
    <location>
        <position position="14"/>
    </location>
    <ligand>
        <name>ATP</name>
        <dbReference type="ChEBI" id="CHEBI:30616"/>
    </ligand>
</feature>
<feature type="domain" description="Carbohydrate kinase FGGY C-terminal" evidence="10">
    <location>
        <begin position="263"/>
        <end position="449"/>
    </location>
</feature>
<dbReference type="Pfam" id="PF00370">
    <property type="entry name" value="FGGY_N"/>
    <property type="match status" value="1"/>
</dbReference>
<feature type="binding site" evidence="7">
    <location>
        <position position="415"/>
    </location>
    <ligand>
        <name>ADP</name>
        <dbReference type="ChEBI" id="CHEBI:456216"/>
    </ligand>
</feature>
<dbReference type="InterPro" id="IPR018485">
    <property type="entry name" value="FGGY_C"/>
</dbReference>
<dbReference type="CDD" id="cd07786">
    <property type="entry name" value="FGGY_EcGK_like"/>
    <property type="match status" value="1"/>
</dbReference>
<dbReference type="EMBL" id="JBHRSS010000008">
    <property type="protein sequence ID" value="MFC3105331.1"/>
    <property type="molecule type" value="Genomic_DNA"/>
</dbReference>
<dbReference type="InterPro" id="IPR005999">
    <property type="entry name" value="Glycerol_kin"/>
</dbReference>
<dbReference type="InterPro" id="IPR018483">
    <property type="entry name" value="Carb_kinase_FGGY_CS"/>
</dbReference>
<dbReference type="PIRSF" id="PIRSF000538">
    <property type="entry name" value="GlpK"/>
    <property type="match status" value="1"/>
</dbReference>
<feature type="binding site" evidence="7">
    <location>
        <position position="136"/>
    </location>
    <ligand>
        <name>sn-glycerol 3-phosphate</name>
        <dbReference type="ChEBI" id="CHEBI:57597"/>
    </ligand>
</feature>
<dbReference type="NCBIfam" id="TIGR01311">
    <property type="entry name" value="glycerol_kin"/>
    <property type="match status" value="1"/>
</dbReference>
<feature type="binding site" evidence="7">
    <location>
        <position position="18"/>
    </location>
    <ligand>
        <name>ADP</name>
        <dbReference type="ChEBI" id="CHEBI:456216"/>
    </ligand>
</feature>
<evidence type="ECO:0000256" key="3">
    <source>
        <dbReference type="ARBA" id="ARBA00022741"/>
    </source>
</evidence>
<feature type="binding site" evidence="7">
    <location>
        <position position="314"/>
    </location>
    <ligand>
        <name>ATP</name>
        <dbReference type="ChEBI" id="CHEBI:30616"/>
    </ligand>
</feature>
<keyword evidence="5 7" id="KW-0319">Glycerol metabolism</keyword>
<dbReference type="Proteomes" id="UP001595462">
    <property type="component" value="Unassembled WGS sequence"/>
</dbReference>
<feature type="binding site" evidence="7">
    <location>
        <position position="267"/>
    </location>
    <ligand>
        <name>ADP</name>
        <dbReference type="ChEBI" id="CHEBI:456216"/>
    </ligand>
</feature>
<comment type="catalytic activity">
    <reaction evidence="7">
        <text>glycerol + ATP = sn-glycerol 3-phosphate + ADP + H(+)</text>
        <dbReference type="Rhea" id="RHEA:21644"/>
        <dbReference type="ChEBI" id="CHEBI:15378"/>
        <dbReference type="ChEBI" id="CHEBI:17754"/>
        <dbReference type="ChEBI" id="CHEBI:30616"/>
        <dbReference type="ChEBI" id="CHEBI:57597"/>
        <dbReference type="ChEBI" id="CHEBI:456216"/>
        <dbReference type="EC" id="2.7.1.30"/>
    </reaction>
</comment>
<feature type="binding site" evidence="7">
    <location>
        <position position="16"/>
    </location>
    <ligand>
        <name>ATP</name>
        <dbReference type="ChEBI" id="CHEBI:30616"/>
    </ligand>
</feature>
<evidence type="ECO:0000259" key="9">
    <source>
        <dbReference type="Pfam" id="PF00370"/>
    </source>
</evidence>
<feature type="binding site" evidence="7">
    <location>
        <position position="84"/>
    </location>
    <ligand>
        <name>glycerol</name>
        <dbReference type="ChEBI" id="CHEBI:17754"/>
    </ligand>
</feature>
<evidence type="ECO:0000256" key="7">
    <source>
        <dbReference type="HAMAP-Rule" id="MF_00186"/>
    </source>
</evidence>
<feature type="binding site" evidence="7">
    <location>
        <position position="84"/>
    </location>
    <ligand>
        <name>sn-glycerol 3-phosphate</name>
        <dbReference type="ChEBI" id="CHEBI:57597"/>
    </ligand>
</feature>
<dbReference type="EC" id="2.7.1.30" evidence="7"/>
<protein>
    <recommendedName>
        <fullName evidence="7">Glycerol kinase</fullName>
        <ecNumber evidence="7">2.7.1.30</ecNumber>
    </recommendedName>
    <alternativeName>
        <fullName evidence="7">ATP:glycerol 3-phosphotransferase</fullName>
    </alternativeName>
    <alternativeName>
        <fullName evidence="7">Glycerokinase</fullName>
        <shortName evidence="7">GK</shortName>
    </alternativeName>
</protein>
<dbReference type="GO" id="GO:0004370">
    <property type="term" value="F:glycerol kinase activity"/>
    <property type="evidence" value="ECO:0007669"/>
    <property type="project" value="UniProtKB-EC"/>
</dbReference>
<comment type="activity regulation">
    <text evidence="7">Inhibited by fructose 1,6-bisphosphate (FBP).</text>
</comment>
<keyword evidence="2 7" id="KW-0808">Transferase</keyword>
<comment type="caution">
    <text evidence="11">The sequence shown here is derived from an EMBL/GenBank/DDBJ whole genome shotgun (WGS) entry which is preliminary data.</text>
</comment>
<dbReference type="RefSeq" id="WP_380690888.1">
    <property type="nucleotide sequence ID" value="NZ_JBHRSS010000008.1"/>
</dbReference>
<feature type="binding site" evidence="7">
    <location>
        <position position="411"/>
    </location>
    <ligand>
        <name>ADP</name>
        <dbReference type="ChEBI" id="CHEBI:456216"/>
    </ligand>
</feature>
<proteinExistence type="inferred from homology"/>
<feature type="binding site" evidence="7">
    <location>
        <position position="310"/>
    </location>
    <ligand>
        <name>ATP</name>
        <dbReference type="ChEBI" id="CHEBI:30616"/>
    </ligand>
</feature>
<feature type="binding site" evidence="7">
    <location>
        <position position="85"/>
    </location>
    <ligand>
        <name>glycerol</name>
        <dbReference type="ChEBI" id="CHEBI:17754"/>
    </ligand>
</feature>
<dbReference type="HAMAP" id="MF_00186">
    <property type="entry name" value="Glycerol_kin"/>
    <property type="match status" value="1"/>
</dbReference>
<keyword evidence="4 7" id="KW-0418">Kinase</keyword>
<feature type="binding site" evidence="7">
    <location>
        <position position="246"/>
    </location>
    <ligand>
        <name>glycerol</name>
        <dbReference type="ChEBI" id="CHEBI:17754"/>
    </ligand>
</feature>
<feature type="binding site" evidence="7">
    <location>
        <position position="245"/>
    </location>
    <ligand>
        <name>sn-glycerol 3-phosphate</name>
        <dbReference type="ChEBI" id="CHEBI:57597"/>
    </ligand>
</feature>
<feature type="binding site" evidence="7">
    <location>
        <position position="136"/>
    </location>
    <ligand>
        <name>glycerol</name>
        <dbReference type="ChEBI" id="CHEBI:17754"/>
    </ligand>
</feature>
<gene>
    <name evidence="7 11" type="primary">glpK</name>
    <name evidence="11" type="ORF">ACFOSU_15725</name>
</gene>
<sequence>MNTRDCILAIDQGTTSSRAIAFDTQGGVITVAQREFNQIYPHNGWVEHDAETLWTTTRATSREAVDCARRRGYRPVSVGITNQRETTVVWDRRTGEPIYNAIVWQDRRTARWCSELKQAGHEAAIAARTGLLLDPYFSATELAWVLENVSGARRKARAGELAFGTVDTWLLWRLTGGRVHATDATNACRTMLFNIHDQCWDDDLLALFDIPESLLPHVRDSADDFGWSTPDIFGEPLPIESMIGDQHAAIVGQTCFAPGMVKSTYGTGCFALMNTGDTAVRSDNRLITTLAYRIDGKPTYALEGSIFVAGAAIQWLRDGLGLIEHAAESEGLARKLSSNEGVYLIPAFTGLGAPYWDPNARGALFGLTRDTNAGHLARAALESVAYQTHDLISAMSADAGQPVESLRVDGGMVINDWLVQILADIISTPVERPAITETTAIGAAYLAGLQHGIWPSLESLTEQWQLERRFEPAMPEAQRETAIAGWRDAVPRLLGSHCE</sequence>
<dbReference type="Pfam" id="PF02782">
    <property type="entry name" value="FGGY_C"/>
    <property type="match status" value="1"/>
</dbReference>
<keyword evidence="6 7" id="KW-0067">ATP-binding</keyword>
<feature type="binding site" evidence="7">
    <location>
        <position position="411"/>
    </location>
    <ligand>
        <name>ATP</name>
        <dbReference type="ChEBI" id="CHEBI:30616"/>
    </ligand>
</feature>
<evidence type="ECO:0000313" key="11">
    <source>
        <dbReference type="EMBL" id="MFC3105331.1"/>
    </source>
</evidence>
<evidence type="ECO:0000313" key="12">
    <source>
        <dbReference type="Proteomes" id="UP001595462"/>
    </source>
</evidence>
<feature type="binding site" evidence="7">
    <location>
        <position position="85"/>
    </location>
    <ligand>
        <name>sn-glycerol 3-phosphate</name>
        <dbReference type="ChEBI" id="CHEBI:57597"/>
    </ligand>
</feature>
<feature type="binding site" evidence="7">
    <location>
        <position position="15"/>
    </location>
    <ligand>
        <name>ATP</name>
        <dbReference type="ChEBI" id="CHEBI:30616"/>
    </ligand>
</feature>
<feature type="binding site" evidence="7">
    <location>
        <position position="310"/>
    </location>
    <ligand>
        <name>ADP</name>
        <dbReference type="ChEBI" id="CHEBI:456216"/>
    </ligand>
</feature>
<comment type="similarity">
    <text evidence="1 7 8">Belongs to the FGGY kinase family.</text>
</comment>
<dbReference type="InterPro" id="IPR000577">
    <property type="entry name" value="Carb_kinase_FGGY"/>
</dbReference>
<dbReference type="PANTHER" id="PTHR10196">
    <property type="entry name" value="SUGAR KINASE"/>
    <property type="match status" value="1"/>
</dbReference>
<evidence type="ECO:0000256" key="8">
    <source>
        <dbReference type="RuleBase" id="RU003733"/>
    </source>
</evidence>
<evidence type="ECO:0000256" key="1">
    <source>
        <dbReference type="ARBA" id="ARBA00009156"/>
    </source>
</evidence>
<dbReference type="PANTHER" id="PTHR10196:SF78">
    <property type="entry name" value="GLYCEROL KINASE"/>
    <property type="match status" value="1"/>
</dbReference>
<evidence type="ECO:0000256" key="6">
    <source>
        <dbReference type="ARBA" id="ARBA00022840"/>
    </source>
</evidence>
<evidence type="ECO:0000259" key="10">
    <source>
        <dbReference type="Pfam" id="PF02782"/>
    </source>
</evidence>
<dbReference type="InterPro" id="IPR018484">
    <property type="entry name" value="FGGY_N"/>
</dbReference>
<comment type="pathway">
    <text evidence="7">Polyol metabolism; glycerol degradation via glycerol kinase pathway; sn-glycerol 3-phosphate from glycerol: step 1/1.</text>
</comment>
<dbReference type="NCBIfam" id="NF000756">
    <property type="entry name" value="PRK00047.1"/>
    <property type="match status" value="1"/>
</dbReference>
<feature type="binding site" evidence="7">
    <location>
        <position position="14"/>
    </location>
    <ligand>
        <name>sn-glycerol 3-phosphate</name>
        <dbReference type="ChEBI" id="CHEBI:57597"/>
    </ligand>
</feature>
<keyword evidence="12" id="KW-1185">Reference proteome</keyword>
<feature type="binding site" evidence="7">
    <location>
        <position position="245"/>
    </location>
    <ligand>
        <name>glycerol</name>
        <dbReference type="ChEBI" id="CHEBI:17754"/>
    </ligand>
</feature>
<evidence type="ECO:0000256" key="4">
    <source>
        <dbReference type="ARBA" id="ARBA00022777"/>
    </source>
</evidence>
<dbReference type="PROSITE" id="PS00445">
    <property type="entry name" value="FGGY_KINASES_2"/>
    <property type="match status" value="1"/>
</dbReference>
<dbReference type="InterPro" id="IPR043129">
    <property type="entry name" value="ATPase_NBD"/>
</dbReference>